<dbReference type="OrthoDB" id="5513072at2"/>
<evidence type="ECO:0000313" key="1">
    <source>
        <dbReference type="EMBL" id="PWK55774.1"/>
    </source>
</evidence>
<gene>
    <name evidence="1" type="ORF">C8D95_106170</name>
</gene>
<dbReference type="PRINTS" id="PR00081">
    <property type="entry name" value="GDHRDH"/>
</dbReference>
<dbReference type="InterPro" id="IPR036291">
    <property type="entry name" value="NAD(P)-bd_dom_sf"/>
</dbReference>
<sequence>MNGPAIILGAGPGLGQALSRRFAAGGFDVAMLARDGSRLNALSRDVAEETGRRVYGYPVDATDLVGLRASLERVTGDMGPASVFIHSVSRWIPGRTPDIDPATLMAEMALSVGAALLGSQHVLAGMEAAGKGTILWTGSRMGLNPGKNAAAPALGASKCAIRALALSGAKDFHDRGVNFATVTIDGTIKPGTAFDPRAIADAFWEVHAAPREDWVAERIFTGRD</sequence>
<keyword evidence="2" id="KW-1185">Reference proteome</keyword>
<dbReference type="PANTHER" id="PTHR43431:SF1">
    <property type="entry name" value="OS08G0476300 PROTEIN"/>
    <property type="match status" value="1"/>
</dbReference>
<dbReference type="AlphaFoldDB" id="A0A316G4A3"/>
<protein>
    <submittedName>
        <fullName evidence="1">Short-subunit dehydrogenase</fullName>
    </submittedName>
</protein>
<organism evidence="1 2">
    <name type="scientific">Silicimonas algicola</name>
    <dbReference type="NCBI Taxonomy" id="1826607"/>
    <lineage>
        <taxon>Bacteria</taxon>
        <taxon>Pseudomonadati</taxon>
        <taxon>Pseudomonadota</taxon>
        <taxon>Alphaproteobacteria</taxon>
        <taxon>Rhodobacterales</taxon>
        <taxon>Paracoccaceae</taxon>
    </lineage>
</organism>
<reference evidence="1 2" key="1">
    <citation type="submission" date="2018-05" db="EMBL/GenBank/DDBJ databases">
        <title>Genomic Encyclopedia of Type Strains, Phase IV (KMG-IV): sequencing the most valuable type-strain genomes for metagenomic binning, comparative biology and taxonomic classification.</title>
        <authorList>
            <person name="Goeker M."/>
        </authorList>
    </citation>
    <scope>NUCLEOTIDE SEQUENCE [LARGE SCALE GENOMIC DNA]</scope>
    <source>
        <strain evidence="1 2">DSM 103371</strain>
    </source>
</reference>
<dbReference type="EMBL" id="QGGV01000006">
    <property type="protein sequence ID" value="PWK55774.1"/>
    <property type="molecule type" value="Genomic_DNA"/>
</dbReference>
<dbReference type="Proteomes" id="UP000245390">
    <property type="component" value="Unassembled WGS sequence"/>
</dbReference>
<dbReference type="Gene3D" id="3.40.50.720">
    <property type="entry name" value="NAD(P)-binding Rossmann-like Domain"/>
    <property type="match status" value="1"/>
</dbReference>
<accession>A0A316G4A3</accession>
<name>A0A316G4A3_9RHOB</name>
<dbReference type="RefSeq" id="WP_109759843.1">
    <property type="nucleotide sequence ID" value="NZ_CP034588.1"/>
</dbReference>
<dbReference type="InterPro" id="IPR002347">
    <property type="entry name" value="SDR_fam"/>
</dbReference>
<dbReference type="PANTHER" id="PTHR43431">
    <property type="entry name" value="OXIDOREDUCTASE, SHORT CHAIN DEHYDROGENASE/REDUCTASE FAMILY (AFU_ORTHOLOGUE AFUA_5G14000)"/>
    <property type="match status" value="1"/>
</dbReference>
<proteinExistence type="predicted"/>
<dbReference type="KEGG" id="salo:EF888_16090"/>
<dbReference type="Pfam" id="PF00106">
    <property type="entry name" value="adh_short"/>
    <property type="match status" value="1"/>
</dbReference>
<dbReference type="SUPFAM" id="SSF51735">
    <property type="entry name" value="NAD(P)-binding Rossmann-fold domains"/>
    <property type="match status" value="1"/>
</dbReference>
<evidence type="ECO:0000313" key="2">
    <source>
        <dbReference type="Proteomes" id="UP000245390"/>
    </source>
</evidence>
<comment type="caution">
    <text evidence="1">The sequence shown here is derived from an EMBL/GenBank/DDBJ whole genome shotgun (WGS) entry which is preliminary data.</text>
</comment>